<dbReference type="Proteomes" id="UP000076532">
    <property type="component" value="Unassembled WGS sequence"/>
</dbReference>
<dbReference type="AlphaFoldDB" id="A0A166WPD9"/>
<organism evidence="1 2">
    <name type="scientific">Athelia psychrophila</name>
    <dbReference type="NCBI Taxonomy" id="1759441"/>
    <lineage>
        <taxon>Eukaryota</taxon>
        <taxon>Fungi</taxon>
        <taxon>Dikarya</taxon>
        <taxon>Basidiomycota</taxon>
        <taxon>Agaricomycotina</taxon>
        <taxon>Agaricomycetes</taxon>
        <taxon>Agaricomycetidae</taxon>
        <taxon>Atheliales</taxon>
        <taxon>Atheliaceae</taxon>
        <taxon>Athelia</taxon>
    </lineage>
</organism>
<accession>A0A166WPD9</accession>
<sequence>MQLQVPALVRKEYGQRFVLGMNPRPKGPAQTISPSQLRCKCRGGPVQVGSGGWQVDD</sequence>
<dbReference type="EMBL" id="KV417481">
    <property type="protein sequence ID" value="KZP33964.1"/>
    <property type="molecule type" value="Genomic_DNA"/>
</dbReference>
<feature type="non-terminal residue" evidence="1">
    <location>
        <position position="57"/>
    </location>
</feature>
<name>A0A166WPD9_9AGAM</name>
<reference evidence="1 2" key="1">
    <citation type="journal article" date="2016" name="Mol. Biol. Evol.">
        <title>Comparative Genomics of Early-Diverging Mushroom-Forming Fungi Provides Insights into the Origins of Lignocellulose Decay Capabilities.</title>
        <authorList>
            <person name="Nagy L.G."/>
            <person name="Riley R."/>
            <person name="Tritt A."/>
            <person name="Adam C."/>
            <person name="Daum C."/>
            <person name="Floudas D."/>
            <person name="Sun H."/>
            <person name="Yadav J.S."/>
            <person name="Pangilinan J."/>
            <person name="Larsson K.H."/>
            <person name="Matsuura K."/>
            <person name="Barry K."/>
            <person name="Labutti K."/>
            <person name="Kuo R."/>
            <person name="Ohm R.A."/>
            <person name="Bhattacharya S.S."/>
            <person name="Shirouzu T."/>
            <person name="Yoshinaga Y."/>
            <person name="Martin F.M."/>
            <person name="Grigoriev I.V."/>
            <person name="Hibbett D.S."/>
        </authorList>
    </citation>
    <scope>NUCLEOTIDE SEQUENCE [LARGE SCALE GENOMIC DNA]</scope>
    <source>
        <strain evidence="1 2">CBS 109695</strain>
    </source>
</reference>
<protein>
    <submittedName>
        <fullName evidence="1">Uncharacterized protein</fullName>
    </submittedName>
</protein>
<evidence type="ECO:0000313" key="2">
    <source>
        <dbReference type="Proteomes" id="UP000076532"/>
    </source>
</evidence>
<keyword evidence="2" id="KW-1185">Reference proteome</keyword>
<proteinExistence type="predicted"/>
<gene>
    <name evidence="1" type="ORF">FIBSPDRAFT_847094</name>
</gene>
<evidence type="ECO:0000313" key="1">
    <source>
        <dbReference type="EMBL" id="KZP33964.1"/>
    </source>
</evidence>